<proteinExistence type="predicted"/>
<evidence type="ECO:0000313" key="2">
    <source>
        <dbReference type="Proteomes" id="UP000248882"/>
    </source>
</evidence>
<dbReference type="SUPFAM" id="SSF54427">
    <property type="entry name" value="NTF2-like"/>
    <property type="match status" value="1"/>
</dbReference>
<accession>A0A2W7RBE8</accession>
<dbReference type="OrthoDB" id="893139at2"/>
<sequence length="166" mass="18923">MKNIIFPLLLSSFLIASCNTLNDHSEENISLIENYIKAVEDLDHDSMEAMLDENYLGLGPSYGDSVGKSQAVQNWKHNVDNLYEKIEYIHSKNAAIKITTGDNQGDWVANWSELHITYKAEKAKVIIWANSIYQIENNKIVKSYTFYNEADALNQLGYVFINPNDL</sequence>
<protein>
    <submittedName>
        <fullName evidence="1">SnoaL-like protein</fullName>
    </submittedName>
</protein>
<dbReference type="AlphaFoldDB" id="A0A2W7RBE8"/>
<dbReference type="RefSeq" id="WP_111316893.1">
    <property type="nucleotide sequence ID" value="NZ_QKZT01000003.1"/>
</dbReference>
<name>A0A2W7RBE8_9BACT</name>
<dbReference type="Proteomes" id="UP000248882">
    <property type="component" value="Unassembled WGS sequence"/>
</dbReference>
<dbReference type="InterPro" id="IPR032710">
    <property type="entry name" value="NTF2-like_dom_sf"/>
</dbReference>
<evidence type="ECO:0000313" key="1">
    <source>
        <dbReference type="EMBL" id="PZX55580.1"/>
    </source>
</evidence>
<organism evidence="1 2">
    <name type="scientific">Algoriphagus chordae</name>
    <dbReference type="NCBI Taxonomy" id="237019"/>
    <lineage>
        <taxon>Bacteria</taxon>
        <taxon>Pseudomonadati</taxon>
        <taxon>Bacteroidota</taxon>
        <taxon>Cytophagia</taxon>
        <taxon>Cytophagales</taxon>
        <taxon>Cyclobacteriaceae</taxon>
        <taxon>Algoriphagus</taxon>
    </lineage>
</organism>
<reference evidence="1 2" key="1">
    <citation type="submission" date="2018-06" db="EMBL/GenBank/DDBJ databases">
        <title>Genomic Encyclopedia of Archaeal and Bacterial Type Strains, Phase II (KMG-II): from individual species to whole genera.</title>
        <authorList>
            <person name="Goeker M."/>
        </authorList>
    </citation>
    <scope>NUCLEOTIDE SEQUENCE [LARGE SCALE GENOMIC DNA]</scope>
    <source>
        <strain evidence="1 2">DSM 19830</strain>
    </source>
</reference>
<dbReference type="PROSITE" id="PS51257">
    <property type="entry name" value="PROKAR_LIPOPROTEIN"/>
    <property type="match status" value="1"/>
</dbReference>
<keyword evidence="2" id="KW-1185">Reference proteome</keyword>
<comment type="caution">
    <text evidence="1">The sequence shown here is derived from an EMBL/GenBank/DDBJ whole genome shotgun (WGS) entry which is preliminary data.</text>
</comment>
<dbReference type="EMBL" id="QKZT01000003">
    <property type="protein sequence ID" value="PZX55580.1"/>
    <property type="molecule type" value="Genomic_DNA"/>
</dbReference>
<dbReference type="Gene3D" id="3.10.450.50">
    <property type="match status" value="1"/>
</dbReference>
<gene>
    <name evidence="1" type="ORF">LV85_00805</name>
</gene>